<evidence type="ECO:0000313" key="1">
    <source>
        <dbReference type="EMBL" id="GAC19352.1"/>
    </source>
</evidence>
<reference evidence="1 2" key="1">
    <citation type="journal article" date="2017" name="Antonie Van Leeuwenhoek">
        <title>Rhizobium rhizosphaerae sp. nov., a novel species isolated from rice rhizosphere.</title>
        <authorList>
            <person name="Zhao J.J."/>
            <person name="Zhang J."/>
            <person name="Zhang R.J."/>
            <person name="Zhang C.W."/>
            <person name="Yin H.Q."/>
            <person name="Zhang X.X."/>
        </authorList>
    </citation>
    <scope>NUCLEOTIDE SEQUENCE [LARGE SCALE GENOMIC DNA]</scope>
    <source>
        <strain evidence="1 2">BSs20135</strain>
    </source>
</reference>
<proteinExistence type="predicted"/>
<keyword evidence="2" id="KW-1185">Reference proteome</keyword>
<comment type="caution">
    <text evidence="1">The sequence shown here is derived from an EMBL/GenBank/DDBJ whole genome shotgun (WGS) entry which is preliminary data.</text>
</comment>
<protein>
    <submittedName>
        <fullName evidence="1">Uncharacterized protein</fullName>
    </submittedName>
</protein>
<accession>K6YMG1</accession>
<dbReference type="AlphaFoldDB" id="K6YMG1"/>
<gene>
    <name evidence="1" type="ORF">GARC_2386</name>
</gene>
<organism evidence="1 2">
    <name type="scientific">Paraglaciecola arctica BSs20135</name>
    <dbReference type="NCBI Taxonomy" id="493475"/>
    <lineage>
        <taxon>Bacteria</taxon>
        <taxon>Pseudomonadati</taxon>
        <taxon>Pseudomonadota</taxon>
        <taxon>Gammaproteobacteria</taxon>
        <taxon>Alteromonadales</taxon>
        <taxon>Alteromonadaceae</taxon>
        <taxon>Paraglaciecola</taxon>
    </lineage>
</organism>
<evidence type="ECO:0000313" key="2">
    <source>
        <dbReference type="Proteomes" id="UP000006327"/>
    </source>
</evidence>
<dbReference type="EMBL" id="BAEO01000029">
    <property type="protein sequence ID" value="GAC19352.1"/>
    <property type="molecule type" value="Genomic_DNA"/>
</dbReference>
<name>K6YMG1_9ALTE</name>
<dbReference type="Proteomes" id="UP000006327">
    <property type="component" value="Unassembled WGS sequence"/>
</dbReference>
<sequence length="45" mass="5291">MIIKALTPTLDSIYDIYIIRMTSQYTYNEIPLFALSTYYKRTAHG</sequence>